<keyword evidence="3" id="KW-1185">Reference proteome</keyword>
<evidence type="ECO:0000313" key="3">
    <source>
        <dbReference type="Proteomes" id="UP000184226"/>
    </source>
</evidence>
<sequence>MHTVQDTNLKRTAPSMSGRGLALMLAPTAAFAATPCCDGGDCCNDVAMPCCE</sequence>
<dbReference type="AlphaFoldDB" id="A0A1M5XBI4"/>
<gene>
    <name evidence="2" type="ORF">SAMN04488135_106272</name>
</gene>
<evidence type="ECO:0000313" key="2">
    <source>
        <dbReference type="EMBL" id="SHH97002.1"/>
    </source>
</evidence>
<protein>
    <submittedName>
        <fullName evidence="2">Uncharacterized protein</fullName>
    </submittedName>
</protein>
<dbReference type="EMBL" id="FQXE01000006">
    <property type="protein sequence ID" value="SHH97002.1"/>
    <property type="molecule type" value="Genomic_DNA"/>
</dbReference>
<keyword evidence="1" id="KW-0732">Signal</keyword>
<dbReference type="Proteomes" id="UP000184226">
    <property type="component" value="Unassembled WGS sequence"/>
</dbReference>
<name>A0A1M5XBI4_9BURK</name>
<feature type="chain" id="PRO_5013064877" evidence="1">
    <location>
        <begin position="33"/>
        <end position="52"/>
    </location>
</feature>
<reference evidence="2 3" key="1">
    <citation type="submission" date="2016-11" db="EMBL/GenBank/DDBJ databases">
        <authorList>
            <person name="Jaros S."/>
            <person name="Januszkiewicz K."/>
            <person name="Wedrychowicz H."/>
        </authorList>
    </citation>
    <scope>NUCLEOTIDE SEQUENCE [LARGE SCALE GENOMIC DNA]</scope>
    <source>
        <strain evidence="2 3">CGMCC 1.10190</strain>
    </source>
</reference>
<accession>A0A1M5XBI4</accession>
<feature type="signal peptide" evidence="1">
    <location>
        <begin position="1"/>
        <end position="32"/>
    </location>
</feature>
<dbReference type="STRING" id="658167.SAMN04488135_106272"/>
<organism evidence="2 3">
    <name type="scientific">Pollutimonas bauzanensis</name>
    <dbReference type="NCBI Taxonomy" id="658167"/>
    <lineage>
        <taxon>Bacteria</taxon>
        <taxon>Pseudomonadati</taxon>
        <taxon>Pseudomonadota</taxon>
        <taxon>Betaproteobacteria</taxon>
        <taxon>Burkholderiales</taxon>
        <taxon>Alcaligenaceae</taxon>
        <taxon>Pollutimonas</taxon>
    </lineage>
</organism>
<proteinExistence type="predicted"/>
<evidence type="ECO:0000256" key="1">
    <source>
        <dbReference type="SAM" id="SignalP"/>
    </source>
</evidence>